<feature type="transmembrane region" description="Helical" evidence="8">
    <location>
        <begin position="321"/>
        <end position="341"/>
    </location>
</feature>
<sequence length="362" mass="39281">MTDAKQSNLMAGRSRLGTAVRKLPPGAFAFVMATGIVGAAFSLVGQDAITIVLLVIAVVSLAALLGALVWRVVRHWDLVYADARNPAIAFGFATIVAALNVVGALFFSIEPAVTIVLLCISVPFWLVLTYGIAAAMMLGPQDGAPALKANGSWFIWVVATQSISVVTGIIDHGLEINILGVIAVAMWSIGVVLYIVLTVIITLRLMTTTQDAFGIRPTYWVYMGATAITVYSGWSILSLLADLPIIKATHDFVSGFTFMLWAFGVWWIPLLVIFGLWRHAVKRYPVQYESELWSMVFPLGMFSVASIHLGRLLGLPIVHDLGIICTWIAGVMWVAVTVLMLKSASRREIPGATTTERIAQHR</sequence>
<evidence type="ECO:0000256" key="2">
    <source>
        <dbReference type="ARBA" id="ARBA00008566"/>
    </source>
</evidence>
<dbReference type="InterPro" id="IPR038665">
    <property type="entry name" value="Voltage-dep_anion_channel_sf"/>
</dbReference>
<dbReference type="Pfam" id="PF03595">
    <property type="entry name" value="SLAC1"/>
    <property type="match status" value="1"/>
</dbReference>
<feature type="transmembrane region" description="Helical" evidence="8">
    <location>
        <begin position="176"/>
        <end position="207"/>
    </location>
</feature>
<feature type="transmembrane region" description="Helical" evidence="8">
    <location>
        <begin position="258"/>
        <end position="280"/>
    </location>
</feature>
<proteinExistence type="inferred from homology"/>
<keyword evidence="10" id="KW-1185">Reference proteome</keyword>
<keyword evidence="7 8" id="KW-0472">Membrane</keyword>
<evidence type="ECO:0000313" key="9">
    <source>
        <dbReference type="EMBL" id="GAA3737316.1"/>
    </source>
</evidence>
<comment type="subcellular location">
    <subcellularLocation>
        <location evidence="1">Cell membrane</location>
        <topology evidence="1">Multi-pass membrane protein</topology>
    </subcellularLocation>
</comment>
<dbReference type="Proteomes" id="UP001501004">
    <property type="component" value="Unassembled WGS sequence"/>
</dbReference>
<evidence type="ECO:0000313" key="10">
    <source>
        <dbReference type="Proteomes" id="UP001501004"/>
    </source>
</evidence>
<evidence type="ECO:0000256" key="5">
    <source>
        <dbReference type="ARBA" id="ARBA00022692"/>
    </source>
</evidence>
<evidence type="ECO:0000256" key="6">
    <source>
        <dbReference type="ARBA" id="ARBA00022989"/>
    </source>
</evidence>
<keyword evidence="6 8" id="KW-1133">Transmembrane helix</keyword>
<evidence type="ECO:0000256" key="4">
    <source>
        <dbReference type="ARBA" id="ARBA00022475"/>
    </source>
</evidence>
<feature type="transmembrane region" description="Helical" evidence="8">
    <location>
        <begin position="219"/>
        <end position="246"/>
    </location>
</feature>
<dbReference type="InterPro" id="IPR051629">
    <property type="entry name" value="Sulfite_efflux_TDT"/>
</dbReference>
<gene>
    <name evidence="9" type="ORF">GCM10022239_11340</name>
</gene>
<protein>
    <submittedName>
        <fullName evidence="9">Tellurite resistance/C4-dicarboxylate transporter family protein</fullName>
    </submittedName>
</protein>
<reference evidence="10" key="1">
    <citation type="journal article" date="2019" name="Int. J. Syst. Evol. Microbiol.">
        <title>The Global Catalogue of Microorganisms (GCM) 10K type strain sequencing project: providing services to taxonomists for standard genome sequencing and annotation.</title>
        <authorList>
            <consortium name="The Broad Institute Genomics Platform"/>
            <consortium name="The Broad Institute Genome Sequencing Center for Infectious Disease"/>
            <person name="Wu L."/>
            <person name="Ma J."/>
        </authorList>
    </citation>
    <scope>NUCLEOTIDE SEQUENCE [LARGE SCALE GENOMIC DNA]</scope>
    <source>
        <strain evidence="10">JCM 16949</strain>
    </source>
</reference>
<organism evidence="9 10">
    <name type="scientific">Leifsonella bigeumensis</name>
    <dbReference type="NCBI Taxonomy" id="433643"/>
    <lineage>
        <taxon>Bacteria</taxon>
        <taxon>Bacillati</taxon>
        <taxon>Actinomycetota</taxon>
        <taxon>Actinomycetes</taxon>
        <taxon>Micrococcales</taxon>
        <taxon>Microbacteriaceae</taxon>
        <taxon>Leifsonella</taxon>
    </lineage>
</organism>
<dbReference type="PANTHER" id="PTHR31686:SF1">
    <property type="entry name" value="SULFITE EFFLUX PUMP SSU1"/>
    <property type="match status" value="1"/>
</dbReference>
<evidence type="ECO:0000256" key="7">
    <source>
        <dbReference type="ARBA" id="ARBA00023136"/>
    </source>
</evidence>
<dbReference type="PANTHER" id="PTHR31686">
    <property type="match status" value="1"/>
</dbReference>
<comment type="similarity">
    <text evidence="2">Belongs to the tellurite-resistance/dicarboxylate transporter (TDT) family.</text>
</comment>
<evidence type="ECO:0000256" key="3">
    <source>
        <dbReference type="ARBA" id="ARBA00022448"/>
    </source>
</evidence>
<feature type="transmembrane region" description="Helical" evidence="8">
    <location>
        <begin position="49"/>
        <end position="73"/>
    </location>
</feature>
<accession>A0ABP7FDS8</accession>
<name>A0ABP7FDS8_9MICO</name>
<dbReference type="Gene3D" id="1.50.10.150">
    <property type="entry name" value="Voltage-dependent anion channel"/>
    <property type="match status" value="1"/>
</dbReference>
<feature type="transmembrane region" description="Helical" evidence="8">
    <location>
        <begin position="292"/>
        <end position="309"/>
    </location>
</feature>
<evidence type="ECO:0000256" key="8">
    <source>
        <dbReference type="SAM" id="Phobius"/>
    </source>
</evidence>
<dbReference type="CDD" id="cd09319">
    <property type="entry name" value="TDT_like_1"/>
    <property type="match status" value="1"/>
</dbReference>
<feature type="transmembrane region" description="Helical" evidence="8">
    <location>
        <begin position="85"/>
        <end position="109"/>
    </location>
</feature>
<feature type="transmembrane region" description="Helical" evidence="8">
    <location>
        <begin position="115"/>
        <end position="139"/>
    </location>
</feature>
<feature type="transmembrane region" description="Helical" evidence="8">
    <location>
        <begin position="23"/>
        <end position="43"/>
    </location>
</feature>
<dbReference type="InterPro" id="IPR004695">
    <property type="entry name" value="SLAC1/Mae1/Ssu1/TehA"/>
</dbReference>
<keyword evidence="5 8" id="KW-0812">Transmembrane</keyword>
<dbReference type="EMBL" id="BAABAE010000003">
    <property type="protein sequence ID" value="GAA3737316.1"/>
    <property type="molecule type" value="Genomic_DNA"/>
</dbReference>
<keyword evidence="4" id="KW-1003">Cell membrane</keyword>
<evidence type="ECO:0000256" key="1">
    <source>
        <dbReference type="ARBA" id="ARBA00004651"/>
    </source>
</evidence>
<keyword evidence="3" id="KW-0813">Transport</keyword>
<comment type="caution">
    <text evidence="9">The sequence shown here is derived from an EMBL/GenBank/DDBJ whole genome shotgun (WGS) entry which is preliminary data.</text>
</comment>